<dbReference type="SUPFAM" id="SSF51695">
    <property type="entry name" value="PLC-like phosphodiesterases"/>
    <property type="match status" value="1"/>
</dbReference>
<protein>
    <submittedName>
        <fullName evidence="2">Glycerophosphodiester phosphodiesterase</fullName>
    </submittedName>
</protein>
<dbReference type="KEGG" id="tpep:A0127_08150"/>
<dbReference type="AlphaFoldDB" id="A0A142CWI5"/>
<dbReference type="RefSeq" id="WP_054841259.1">
    <property type="nucleotide sequence ID" value="NZ_CP014750.1"/>
</dbReference>
<dbReference type="PANTHER" id="PTHR46211:SF14">
    <property type="entry name" value="GLYCEROPHOSPHODIESTER PHOSPHODIESTERASE"/>
    <property type="match status" value="1"/>
</dbReference>
<dbReference type="PROSITE" id="PS51704">
    <property type="entry name" value="GP_PDE"/>
    <property type="match status" value="1"/>
</dbReference>
<sequence length="232" mass="26144">MEVLTLGHRGVRGKLENTVPAFKRALRWADGVEMDVRVAVDGKLVVHHDGGFWSNGNYYLVSELTFKDLKRLHPLGKLVPSVKEVIRSVSGFFDFDVKEPEAVEPLLSLVEKNSLFASSVFSADNPDIVKKLISECPDCRVGFSITGYSNAIVLPTLRGLYSVHVPIDAVSYVGFRNLVAILRTARKRGLKIFLWNYRMDELTWVPRFLPFVDAVISDDPARLRKAFMNDAY</sequence>
<gene>
    <name evidence="2" type="ORF">A0127_08150</name>
</gene>
<dbReference type="Proteomes" id="UP000073604">
    <property type="component" value="Chromosome"/>
</dbReference>
<evidence type="ECO:0000313" key="2">
    <source>
        <dbReference type="EMBL" id="AMQ19137.1"/>
    </source>
</evidence>
<dbReference type="EMBL" id="CP014750">
    <property type="protein sequence ID" value="AMQ19137.1"/>
    <property type="molecule type" value="Genomic_DNA"/>
</dbReference>
<evidence type="ECO:0000259" key="1">
    <source>
        <dbReference type="PROSITE" id="PS51704"/>
    </source>
</evidence>
<dbReference type="PANTHER" id="PTHR46211">
    <property type="entry name" value="GLYCEROPHOSPHORYL DIESTER PHOSPHODIESTERASE"/>
    <property type="match status" value="1"/>
</dbReference>
<organism evidence="2 3">
    <name type="scientific">Thermococcus peptonophilus</name>
    <dbReference type="NCBI Taxonomy" id="53952"/>
    <lineage>
        <taxon>Archaea</taxon>
        <taxon>Methanobacteriati</taxon>
        <taxon>Methanobacteriota</taxon>
        <taxon>Thermococci</taxon>
        <taxon>Thermococcales</taxon>
        <taxon>Thermococcaceae</taxon>
        <taxon>Thermococcus</taxon>
    </lineage>
</organism>
<dbReference type="STRING" id="53952.A0127_08150"/>
<dbReference type="GeneID" id="27140512"/>
<dbReference type="GO" id="GO:0006629">
    <property type="term" value="P:lipid metabolic process"/>
    <property type="evidence" value="ECO:0007669"/>
    <property type="project" value="InterPro"/>
</dbReference>
<evidence type="ECO:0000313" key="3">
    <source>
        <dbReference type="Proteomes" id="UP000073604"/>
    </source>
</evidence>
<dbReference type="CDD" id="cd08568">
    <property type="entry name" value="GDPD_TmGDE_like"/>
    <property type="match status" value="1"/>
</dbReference>
<dbReference type="Pfam" id="PF03009">
    <property type="entry name" value="GDPD"/>
    <property type="match status" value="1"/>
</dbReference>
<keyword evidence="3" id="KW-1185">Reference proteome</keyword>
<dbReference type="InterPro" id="IPR017946">
    <property type="entry name" value="PLC-like_Pdiesterase_TIM-brl"/>
</dbReference>
<feature type="domain" description="GP-PDE" evidence="1">
    <location>
        <begin position="3"/>
        <end position="227"/>
    </location>
</feature>
<proteinExistence type="predicted"/>
<name>A0A142CWI5_9EURY</name>
<accession>A0A142CWI5</accession>
<reference evidence="3" key="1">
    <citation type="submission" date="2016-03" db="EMBL/GenBank/DDBJ databases">
        <authorList>
            <person name="Oger P.M."/>
        </authorList>
    </citation>
    <scope>NUCLEOTIDE SEQUENCE [LARGE SCALE GENOMIC DNA]</scope>
    <source>
        <strain evidence="3">OG-1</strain>
    </source>
</reference>
<dbReference type="GO" id="GO:0008081">
    <property type="term" value="F:phosphoric diester hydrolase activity"/>
    <property type="evidence" value="ECO:0007669"/>
    <property type="project" value="InterPro"/>
</dbReference>
<dbReference type="Gene3D" id="3.20.20.190">
    <property type="entry name" value="Phosphatidylinositol (PI) phosphodiesterase"/>
    <property type="match status" value="1"/>
</dbReference>
<dbReference type="InterPro" id="IPR030395">
    <property type="entry name" value="GP_PDE_dom"/>
</dbReference>